<dbReference type="STRING" id="84698.SAMN04488528_100784"/>
<sequence>MKFIERVLNNYKRSDKYTEDVINFANSGNFYSIGKPSTPTPKRNACYRY</sequence>
<name>A0A1I0X707_9CLOT</name>
<proteinExistence type="predicted"/>
<accession>A0A1I0X707</accession>
<gene>
    <name evidence="1" type="ORF">SAMN04488528_100784</name>
</gene>
<protein>
    <submittedName>
        <fullName evidence="1">Uncharacterized protein</fullName>
    </submittedName>
</protein>
<reference evidence="1 2" key="1">
    <citation type="submission" date="2016-10" db="EMBL/GenBank/DDBJ databases">
        <authorList>
            <person name="de Groot N.N."/>
        </authorList>
    </citation>
    <scope>NUCLEOTIDE SEQUENCE [LARGE SCALE GENOMIC DNA]</scope>
    <source>
        <strain evidence="1 2">DSM 12271</strain>
    </source>
</reference>
<organism evidence="1 2">
    <name type="scientific">Clostridium frigidicarnis</name>
    <dbReference type="NCBI Taxonomy" id="84698"/>
    <lineage>
        <taxon>Bacteria</taxon>
        <taxon>Bacillati</taxon>
        <taxon>Bacillota</taxon>
        <taxon>Clostridia</taxon>
        <taxon>Eubacteriales</taxon>
        <taxon>Clostridiaceae</taxon>
        <taxon>Clostridium</taxon>
    </lineage>
</organism>
<dbReference type="Proteomes" id="UP000198619">
    <property type="component" value="Unassembled WGS sequence"/>
</dbReference>
<dbReference type="EMBL" id="FOKI01000007">
    <property type="protein sequence ID" value="SFA96186.1"/>
    <property type="molecule type" value="Genomic_DNA"/>
</dbReference>
<dbReference type="AlphaFoldDB" id="A0A1I0X707"/>
<evidence type="ECO:0000313" key="2">
    <source>
        <dbReference type="Proteomes" id="UP000198619"/>
    </source>
</evidence>
<evidence type="ECO:0000313" key="1">
    <source>
        <dbReference type="EMBL" id="SFA96186.1"/>
    </source>
</evidence>
<keyword evidence="2" id="KW-1185">Reference proteome</keyword>